<geneLocation type="plasmid" evidence="1">
    <name>pR1SE2</name>
</geneLocation>
<proteinExistence type="predicted"/>
<keyword evidence="1" id="KW-0614">Plasmid</keyword>
<dbReference type="EMBL" id="KX906370">
    <property type="protein sequence ID" value="ASK38315.1"/>
    <property type="molecule type" value="Genomic_DNA"/>
</dbReference>
<reference evidence="1" key="1">
    <citation type="submission" date="2016-09" db="EMBL/GenBank/DDBJ databases">
        <title>A plasmid goes viral.</title>
        <authorList>
            <person name="Erdmann S."/>
            <person name="Tschitschko B."/>
            <person name="Cavicchioli R."/>
        </authorList>
    </citation>
    <scope>NUCLEOTIDE SEQUENCE</scope>
    <source>
        <strain evidence="1">HLS1</strain>
        <plasmid evidence="1">pR1SE2</plasmid>
    </source>
</reference>
<dbReference type="AlphaFoldDB" id="A0A220SX61"/>
<organism evidence="1">
    <name type="scientific">Halorubrum lacusprofundi</name>
    <dbReference type="NCBI Taxonomy" id="2247"/>
    <lineage>
        <taxon>Archaea</taxon>
        <taxon>Methanobacteriati</taxon>
        <taxon>Methanobacteriota</taxon>
        <taxon>Stenosarchaea group</taxon>
        <taxon>Halobacteria</taxon>
        <taxon>Halobacteriales</taxon>
        <taxon>Haloferacaceae</taxon>
        <taxon>Halorubrum</taxon>
    </lineage>
</organism>
<sequence>MPHILGDRERDRFIDGFGDVLDSGGLYCMLGDARRTERA</sequence>
<protein>
    <submittedName>
        <fullName evidence="1">Uncharacterized protein</fullName>
    </submittedName>
</protein>
<evidence type="ECO:0000313" key="1">
    <source>
        <dbReference type="EMBL" id="ASK38315.1"/>
    </source>
</evidence>
<name>A0A220SX61_9EURY</name>
<accession>A0A220SX61</accession>